<sequence>MRHHILILVYICIFTFLVKAEPPKGFTALFNGKNLDGWNAKPNGWAVENGILTRKP</sequence>
<dbReference type="Gene3D" id="2.60.120.560">
    <property type="entry name" value="Exo-inulinase, domain 1"/>
    <property type="match status" value="1"/>
</dbReference>
<feature type="non-terminal residue" evidence="1">
    <location>
        <position position="56"/>
    </location>
</feature>
<organism evidence="1">
    <name type="scientific">marine metagenome</name>
    <dbReference type="NCBI Taxonomy" id="408172"/>
    <lineage>
        <taxon>unclassified sequences</taxon>
        <taxon>metagenomes</taxon>
        <taxon>ecological metagenomes</taxon>
    </lineage>
</organism>
<name>A0A382EGG7_9ZZZZ</name>
<proteinExistence type="predicted"/>
<dbReference type="EMBL" id="UINC01044384">
    <property type="protein sequence ID" value="SVB49770.1"/>
    <property type="molecule type" value="Genomic_DNA"/>
</dbReference>
<evidence type="ECO:0000313" key="1">
    <source>
        <dbReference type="EMBL" id="SVB49770.1"/>
    </source>
</evidence>
<dbReference type="AlphaFoldDB" id="A0A382EGG7"/>
<reference evidence="1" key="1">
    <citation type="submission" date="2018-05" db="EMBL/GenBank/DDBJ databases">
        <authorList>
            <person name="Lanie J.A."/>
            <person name="Ng W.-L."/>
            <person name="Kazmierczak K.M."/>
            <person name="Andrzejewski T.M."/>
            <person name="Davidsen T.M."/>
            <person name="Wayne K.J."/>
            <person name="Tettelin H."/>
            <person name="Glass J.I."/>
            <person name="Rusch D."/>
            <person name="Podicherti R."/>
            <person name="Tsui H.-C.T."/>
            <person name="Winkler M.E."/>
        </authorList>
    </citation>
    <scope>NUCLEOTIDE SEQUENCE</scope>
</reference>
<gene>
    <name evidence="1" type="ORF">METZ01_LOCUS202624</name>
</gene>
<protein>
    <submittedName>
        <fullName evidence="1">Uncharacterized protein</fullName>
    </submittedName>
</protein>
<accession>A0A382EGG7</accession>